<dbReference type="GO" id="GO:0005634">
    <property type="term" value="C:nucleus"/>
    <property type="evidence" value="ECO:0007669"/>
    <property type="project" value="UniProtKB-SubCell"/>
</dbReference>
<proteinExistence type="inferred from homology"/>
<keyword evidence="8" id="KW-1185">Reference proteome</keyword>
<dbReference type="PANTHER" id="PTHR13421:SF16">
    <property type="entry name" value="SNRNA-ACTIVATING PROTEIN COMPLEX SUBUNIT 3"/>
    <property type="match status" value="1"/>
</dbReference>
<accession>A0A4Q0A040</accession>
<dbReference type="PANTHER" id="PTHR13421">
    <property type="entry name" value="SNRNA-ACTIVATING PROTEIN COMPLEX SUBUNIT 3"/>
    <property type="match status" value="1"/>
</dbReference>
<evidence type="ECO:0000256" key="2">
    <source>
        <dbReference type="ARBA" id="ARBA00010410"/>
    </source>
</evidence>
<keyword evidence="4" id="KW-0238">DNA-binding</keyword>
<keyword evidence="6" id="KW-0539">Nucleus</keyword>
<dbReference type="Proteomes" id="UP000268162">
    <property type="component" value="Unassembled WGS sequence"/>
</dbReference>
<evidence type="ECO:0000256" key="5">
    <source>
        <dbReference type="ARBA" id="ARBA00023163"/>
    </source>
</evidence>
<protein>
    <submittedName>
        <fullName evidence="7">snRNA-activating protein complex, subunit 3</fullName>
    </submittedName>
</protein>
<name>A0A4Q0A040_9FUNG</name>
<reference evidence="8" key="1">
    <citation type="journal article" date="2018" name="Nat. Microbiol.">
        <title>Leveraging single-cell genomics to expand the fungal tree of life.</title>
        <authorList>
            <person name="Ahrendt S.R."/>
            <person name="Quandt C.A."/>
            <person name="Ciobanu D."/>
            <person name="Clum A."/>
            <person name="Salamov A."/>
            <person name="Andreopoulos B."/>
            <person name="Cheng J.F."/>
            <person name="Woyke T."/>
            <person name="Pelin A."/>
            <person name="Henrissat B."/>
            <person name="Reynolds N.K."/>
            <person name="Benny G.L."/>
            <person name="Smith M.E."/>
            <person name="James T.Y."/>
            <person name="Grigoriev I.V."/>
        </authorList>
    </citation>
    <scope>NUCLEOTIDE SEQUENCE [LARGE SCALE GENOMIC DNA]</scope>
    <source>
        <strain evidence="8">RSA 468</strain>
    </source>
</reference>
<keyword evidence="3" id="KW-0805">Transcription regulation</keyword>
<evidence type="ECO:0000256" key="3">
    <source>
        <dbReference type="ARBA" id="ARBA00023015"/>
    </source>
</evidence>
<organism evidence="7 8">
    <name type="scientific">Dimargaris cristalligena</name>
    <dbReference type="NCBI Taxonomy" id="215637"/>
    <lineage>
        <taxon>Eukaryota</taxon>
        <taxon>Fungi</taxon>
        <taxon>Fungi incertae sedis</taxon>
        <taxon>Zoopagomycota</taxon>
        <taxon>Kickxellomycotina</taxon>
        <taxon>Dimargaritomycetes</taxon>
        <taxon>Dimargaritales</taxon>
        <taxon>Dimargaritaceae</taxon>
        <taxon>Dimargaris</taxon>
    </lineage>
</organism>
<dbReference type="Pfam" id="PF12251">
    <property type="entry name" value="SNAPC3"/>
    <property type="match status" value="1"/>
</dbReference>
<sequence length="117" mass="13809">MSQTRFADLTLDLFTPYTFMHQGDCEHTLVITDVRKPIPLHDANNALVYPRQSFRCFQKRHRCRMCRNAPSDLVTADDFYSGQNPCFFCQNCYDLFHYGDKGELLYEYKVFPYVGGW</sequence>
<dbReference type="GO" id="GO:0042796">
    <property type="term" value="P:snRNA transcription by RNA polymerase III"/>
    <property type="evidence" value="ECO:0007669"/>
    <property type="project" value="TreeGrafter"/>
</dbReference>
<evidence type="ECO:0000313" key="7">
    <source>
        <dbReference type="EMBL" id="RKP38460.1"/>
    </source>
</evidence>
<keyword evidence="5" id="KW-0804">Transcription</keyword>
<dbReference type="GO" id="GO:0000978">
    <property type="term" value="F:RNA polymerase II cis-regulatory region sequence-specific DNA binding"/>
    <property type="evidence" value="ECO:0007669"/>
    <property type="project" value="TreeGrafter"/>
</dbReference>
<dbReference type="GO" id="GO:0019185">
    <property type="term" value="C:snRNA-activating protein complex"/>
    <property type="evidence" value="ECO:0007669"/>
    <property type="project" value="TreeGrafter"/>
</dbReference>
<evidence type="ECO:0000256" key="6">
    <source>
        <dbReference type="ARBA" id="ARBA00023242"/>
    </source>
</evidence>
<evidence type="ECO:0000256" key="4">
    <source>
        <dbReference type="ARBA" id="ARBA00023125"/>
    </source>
</evidence>
<dbReference type="AlphaFoldDB" id="A0A4Q0A040"/>
<dbReference type="GO" id="GO:0001046">
    <property type="term" value="F:core promoter sequence-specific DNA binding"/>
    <property type="evidence" value="ECO:0007669"/>
    <property type="project" value="TreeGrafter"/>
</dbReference>
<comment type="similarity">
    <text evidence="2">Belongs to the SNAPC3/SRD2 family.</text>
</comment>
<dbReference type="GO" id="GO:0001006">
    <property type="term" value="F:RNA polymerase III type 3 promoter sequence-specific DNA binding"/>
    <property type="evidence" value="ECO:0007669"/>
    <property type="project" value="TreeGrafter"/>
</dbReference>
<dbReference type="GO" id="GO:0042795">
    <property type="term" value="P:snRNA transcription by RNA polymerase II"/>
    <property type="evidence" value="ECO:0007669"/>
    <property type="project" value="TreeGrafter"/>
</dbReference>
<dbReference type="InterPro" id="IPR022042">
    <property type="entry name" value="snRNA-activating_su3"/>
</dbReference>
<comment type="subcellular location">
    <subcellularLocation>
        <location evidence="1">Nucleus</location>
    </subcellularLocation>
</comment>
<dbReference type="GO" id="GO:0003681">
    <property type="term" value="F:bent DNA binding"/>
    <property type="evidence" value="ECO:0007669"/>
    <property type="project" value="TreeGrafter"/>
</dbReference>
<gene>
    <name evidence="7" type="ORF">BJ085DRAFT_18276</name>
</gene>
<evidence type="ECO:0000313" key="8">
    <source>
        <dbReference type="Proteomes" id="UP000268162"/>
    </source>
</evidence>
<evidence type="ECO:0000256" key="1">
    <source>
        <dbReference type="ARBA" id="ARBA00004123"/>
    </source>
</evidence>
<dbReference type="EMBL" id="ML002365">
    <property type="protein sequence ID" value="RKP38460.1"/>
    <property type="molecule type" value="Genomic_DNA"/>
</dbReference>
<dbReference type="STRING" id="215637.A0A4Q0A040"/>